<keyword evidence="1" id="KW-0472">Membrane</keyword>
<evidence type="ECO:0000313" key="3">
    <source>
        <dbReference type="Proteomes" id="UP000244978"/>
    </source>
</evidence>
<proteinExistence type="predicted"/>
<protein>
    <submittedName>
        <fullName evidence="2">DUF4191 domain-containing protein</fullName>
    </submittedName>
</protein>
<gene>
    <name evidence="2" type="ORF">DF220_02280</name>
</gene>
<dbReference type="AlphaFoldDB" id="A0A2U1SYU8"/>
<feature type="transmembrane region" description="Helical" evidence="1">
    <location>
        <begin position="63"/>
        <end position="84"/>
    </location>
</feature>
<dbReference type="EMBL" id="QEEX01000001">
    <property type="protein sequence ID" value="PWB96789.1"/>
    <property type="molecule type" value="Genomic_DNA"/>
</dbReference>
<evidence type="ECO:0000313" key="2">
    <source>
        <dbReference type="EMBL" id="PWB96789.1"/>
    </source>
</evidence>
<comment type="caution">
    <text evidence="2">The sequence shown here is derived from an EMBL/GenBank/DDBJ whole genome shotgun (WGS) entry which is preliminary data.</text>
</comment>
<sequence length="238" mass="25901">MARRDKSAPKTPKEPGRIKQMYQVFKMTKRYDPSSVWWMLLAFVGPLAAVVVTGIFISGNNVFGLVLWIISGLLAGLLVFLIVLSRKAERAAYSQIKGQPGAVGAVLKSSLRRGWTASEIPVAVSPRTQDAVYRAVGRGGIVLIGEGPKTRTTRMLEDERRKVARVAANVPIHIIHVGPDEDSVPLHKIASTLGSYKKALTKAEVYAVNNRVTSLTTKTGLAIPKGIDPTKVRAPRPR</sequence>
<evidence type="ECO:0000256" key="1">
    <source>
        <dbReference type="SAM" id="Phobius"/>
    </source>
</evidence>
<name>A0A2U1SYU8_9MICO</name>
<reference evidence="3" key="1">
    <citation type="submission" date="2018-04" db="EMBL/GenBank/DDBJ databases">
        <authorList>
            <person name="Liu S."/>
            <person name="Wang Z."/>
            <person name="Li J."/>
        </authorList>
    </citation>
    <scope>NUCLEOTIDE SEQUENCE [LARGE SCALE GENOMIC DNA]</scope>
    <source>
        <strain evidence="3">S1194</strain>
    </source>
</reference>
<keyword evidence="1" id="KW-1133">Transmembrane helix</keyword>
<accession>A0A2U1SYU8</accession>
<feature type="transmembrane region" description="Helical" evidence="1">
    <location>
        <begin position="36"/>
        <end position="57"/>
    </location>
</feature>
<dbReference type="Proteomes" id="UP000244978">
    <property type="component" value="Unassembled WGS sequence"/>
</dbReference>
<keyword evidence="3" id="KW-1185">Reference proteome</keyword>
<keyword evidence="1" id="KW-0812">Transmembrane</keyword>
<organism evidence="2 3">
    <name type="scientific">Homoserinimonas hongtaonis</name>
    <dbReference type="NCBI Taxonomy" id="2079791"/>
    <lineage>
        <taxon>Bacteria</taxon>
        <taxon>Bacillati</taxon>
        <taxon>Actinomycetota</taxon>
        <taxon>Actinomycetes</taxon>
        <taxon>Micrococcales</taxon>
        <taxon>Microbacteriaceae</taxon>
        <taxon>Homoserinimonas</taxon>
    </lineage>
</organism>
<dbReference type="InterPro" id="IPR025445">
    <property type="entry name" value="DUF4191"/>
</dbReference>
<dbReference type="Pfam" id="PF13829">
    <property type="entry name" value="DUF4191"/>
    <property type="match status" value="1"/>
</dbReference>
<dbReference type="RefSeq" id="WP_108996870.1">
    <property type="nucleotide sequence ID" value="NZ_QEEX01000001.1"/>
</dbReference>